<evidence type="ECO:0000313" key="2">
    <source>
        <dbReference type="EMBL" id="SHJ78862.1"/>
    </source>
</evidence>
<feature type="domain" description="Helix-turn-helix" evidence="1">
    <location>
        <begin position="2"/>
        <end position="47"/>
    </location>
</feature>
<reference evidence="3" key="1">
    <citation type="submission" date="2016-11" db="EMBL/GenBank/DDBJ databases">
        <authorList>
            <person name="Varghese N."/>
            <person name="Submissions S."/>
        </authorList>
    </citation>
    <scope>NUCLEOTIDE SEQUENCE [LARGE SCALE GENOMIC DNA]</scope>
    <source>
        <strain evidence="3">DSM 14826</strain>
    </source>
</reference>
<accession>A0A1M6M601</accession>
<sequence>MLVTIEEVMKKYNISKATINNWIKGGEVKIHFLEGKKLISLEEIEKYGKDRLQSRRNKQKNSKPRIPENYLAEGQYIEKVKEILNLTENYHRDDRLRMVLLMIIYKFLLDKKAISVIPDKPGDFSLLPAKVSKILSIGFTGCRFYKRDLELLEKILKLDLTPTGEDFLGLLYLSLRPEGQKIKRDVILLPNPLWKKW</sequence>
<evidence type="ECO:0000259" key="1">
    <source>
        <dbReference type="Pfam" id="PF12728"/>
    </source>
</evidence>
<keyword evidence="3" id="KW-1185">Reference proteome</keyword>
<protein>
    <submittedName>
        <fullName evidence="2">Helix-turn-helix domain-containing protein</fullName>
    </submittedName>
</protein>
<proteinExistence type="predicted"/>
<organism evidence="2 3">
    <name type="scientific">Anaerobranca californiensis DSM 14826</name>
    <dbReference type="NCBI Taxonomy" id="1120989"/>
    <lineage>
        <taxon>Bacteria</taxon>
        <taxon>Bacillati</taxon>
        <taxon>Bacillota</taxon>
        <taxon>Clostridia</taxon>
        <taxon>Eubacteriales</taxon>
        <taxon>Proteinivoracaceae</taxon>
        <taxon>Anaerobranca</taxon>
    </lineage>
</organism>
<gene>
    <name evidence="2" type="ORF">SAMN02745227_00675</name>
</gene>
<dbReference type="STRING" id="1120989.SAMN02745227_00675"/>
<dbReference type="EMBL" id="FRAI01000006">
    <property type="protein sequence ID" value="SHJ78862.1"/>
    <property type="molecule type" value="Genomic_DNA"/>
</dbReference>
<dbReference type="AlphaFoldDB" id="A0A1M6M601"/>
<dbReference type="RefSeq" id="WP_072906308.1">
    <property type="nucleotide sequence ID" value="NZ_FRAI01000006.1"/>
</dbReference>
<dbReference type="Proteomes" id="UP000243547">
    <property type="component" value="Unassembled WGS sequence"/>
</dbReference>
<dbReference type="InterPro" id="IPR041657">
    <property type="entry name" value="HTH_17"/>
</dbReference>
<evidence type="ECO:0000313" key="3">
    <source>
        <dbReference type="Proteomes" id="UP000243547"/>
    </source>
</evidence>
<name>A0A1M6M601_9FIRM</name>
<dbReference type="Pfam" id="PF12728">
    <property type="entry name" value="HTH_17"/>
    <property type="match status" value="1"/>
</dbReference>